<proteinExistence type="predicted"/>
<dbReference type="Pfam" id="PF02517">
    <property type="entry name" value="Rce1-like"/>
    <property type="match status" value="1"/>
</dbReference>
<keyword evidence="3" id="KW-0645">Protease</keyword>
<feature type="transmembrane region" description="Helical" evidence="1">
    <location>
        <begin position="7"/>
        <end position="28"/>
    </location>
</feature>
<keyword evidence="1" id="KW-0472">Membrane</keyword>
<evidence type="ECO:0000313" key="4">
    <source>
        <dbReference type="Proteomes" id="UP001652394"/>
    </source>
</evidence>
<evidence type="ECO:0000313" key="3">
    <source>
        <dbReference type="EMBL" id="MCU6746180.1"/>
    </source>
</evidence>
<dbReference type="GO" id="GO:0008237">
    <property type="term" value="F:metallopeptidase activity"/>
    <property type="evidence" value="ECO:0007669"/>
    <property type="project" value="UniProtKB-KW"/>
</dbReference>
<keyword evidence="3" id="KW-0378">Hydrolase</keyword>
<keyword evidence="1" id="KW-1133">Transmembrane helix</keyword>
<feature type="transmembrane region" description="Helical" evidence="1">
    <location>
        <begin position="142"/>
        <end position="160"/>
    </location>
</feature>
<dbReference type="PANTHER" id="PTHR36435">
    <property type="entry name" value="SLR1288 PROTEIN"/>
    <property type="match status" value="1"/>
</dbReference>
<gene>
    <name evidence="3" type="ORF">OCV51_00645</name>
</gene>
<evidence type="ECO:0000259" key="2">
    <source>
        <dbReference type="Pfam" id="PF02517"/>
    </source>
</evidence>
<protein>
    <submittedName>
        <fullName evidence="3">CPBP family intramembrane metalloprotease</fullName>
    </submittedName>
</protein>
<accession>A0ABT2T7H1</accession>
<dbReference type="EMBL" id="JAOQJX010000001">
    <property type="protein sequence ID" value="MCU6746180.1"/>
    <property type="molecule type" value="Genomic_DNA"/>
</dbReference>
<reference evidence="3 4" key="1">
    <citation type="journal article" date="2021" name="ISME Commun">
        <title>Automated analysis of genomic sequences facilitates high-throughput and comprehensive description of bacteria.</title>
        <authorList>
            <person name="Hitch T.C.A."/>
        </authorList>
    </citation>
    <scope>NUCLEOTIDE SEQUENCE [LARGE SCALE GENOMIC DNA]</scope>
    <source>
        <strain evidence="3 4">H2_18</strain>
    </source>
</reference>
<feature type="domain" description="CAAX prenyl protease 2/Lysostaphin resistance protein A-like" evidence="2">
    <location>
        <begin position="146"/>
        <end position="234"/>
    </location>
</feature>
<dbReference type="PANTHER" id="PTHR36435:SF1">
    <property type="entry name" value="CAAX AMINO TERMINAL PROTEASE FAMILY PROTEIN"/>
    <property type="match status" value="1"/>
</dbReference>
<feature type="transmembrane region" description="Helical" evidence="1">
    <location>
        <begin position="198"/>
        <end position="216"/>
    </location>
</feature>
<organism evidence="3 4">
    <name type="scientific">Faecalicatena acetigenes</name>
    <dbReference type="NCBI Taxonomy" id="2981790"/>
    <lineage>
        <taxon>Bacteria</taxon>
        <taxon>Bacillati</taxon>
        <taxon>Bacillota</taxon>
        <taxon>Clostridia</taxon>
        <taxon>Lachnospirales</taxon>
        <taxon>Lachnospiraceae</taxon>
        <taxon>Faecalicatena</taxon>
    </lineage>
</organism>
<evidence type="ECO:0000256" key="1">
    <source>
        <dbReference type="SAM" id="Phobius"/>
    </source>
</evidence>
<sequence length="284" mass="32401">MKKKRNYLYAALVFIALMGLMNGLGIFWSVAAMLEGALIGGEQGTEAVYLFLEEHMNFYSIMIYLPVLLLFSIWFYFAIIYREGVGTYWKENTKRLSGACFGWTILLTVAMQHATSLVFVFFQLVSPETLQEYNSMVEGAGITQYSFLWAVSTLLLPPLTEEIIFRGLIMRYLRRAGACFVLANLLQAVLFGIFHQNLIQGVYAALLGFLLGYLAWRYDSLLVPIFMHFLYNLFGTVVVDLENAFLPEWTTGILMILSVPLLAVTVIMIHFGIGERKKRREKSR</sequence>
<keyword evidence="3" id="KW-0482">Metalloprotease</keyword>
<feature type="transmembrane region" description="Helical" evidence="1">
    <location>
        <begin position="100"/>
        <end position="122"/>
    </location>
</feature>
<dbReference type="RefSeq" id="WP_059067589.1">
    <property type="nucleotide sequence ID" value="NZ_JAOQJX010000001.1"/>
</dbReference>
<name>A0ABT2T7H1_9FIRM</name>
<dbReference type="Proteomes" id="UP001652394">
    <property type="component" value="Unassembled WGS sequence"/>
</dbReference>
<comment type="caution">
    <text evidence="3">The sequence shown here is derived from an EMBL/GenBank/DDBJ whole genome shotgun (WGS) entry which is preliminary data.</text>
</comment>
<feature type="transmembrane region" description="Helical" evidence="1">
    <location>
        <begin position="172"/>
        <end position="192"/>
    </location>
</feature>
<dbReference type="InterPro" id="IPR052710">
    <property type="entry name" value="CAAX_protease"/>
</dbReference>
<dbReference type="InterPro" id="IPR003675">
    <property type="entry name" value="Rce1/LyrA-like_dom"/>
</dbReference>
<feature type="transmembrane region" description="Helical" evidence="1">
    <location>
        <begin position="221"/>
        <end position="239"/>
    </location>
</feature>
<feature type="transmembrane region" description="Helical" evidence="1">
    <location>
        <begin position="58"/>
        <end position="79"/>
    </location>
</feature>
<keyword evidence="4" id="KW-1185">Reference proteome</keyword>
<feature type="transmembrane region" description="Helical" evidence="1">
    <location>
        <begin position="251"/>
        <end position="274"/>
    </location>
</feature>
<keyword evidence="1" id="KW-0812">Transmembrane</keyword>